<feature type="region of interest" description="Disordered" evidence="1">
    <location>
        <begin position="1"/>
        <end position="24"/>
    </location>
</feature>
<name>A0A196S7Z1_BLAHN</name>
<proteinExistence type="predicted"/>
<dbReference type="Proteomes" id="UP000078348">
    <property type="component" value="Unassembled WGS sequence"/>
</dbReference>
<evidence type="ECO:0000313" key="3">
    <source>
        <dbReference type="Proteomes" id="UP000078348"/>
    </source>
</evidence>
<dbReference type="EMBL" id="LXWW01000563">
    <property type="protein sequence ID" value="OAO12104.1"/>
    <property type="molecule type" value="Genomic_DNA"/>
</dbReference>
<dbReference type="OrthoDB" id="38595at2759"/>
<keyword evidence="3" id="KW-1185">Reference proteome</keyword>
<evidence type="ECO:0000256" key="1">
    <source>
        <dbReference type="SAM" id="MobiDB-lite"/>
    </source>
</evidence>
<organism evidence="2 3">
    <name type="scientific">Blastocystis sp. subtype 1 (strain ATCC 50177 / NandII)</name>
    <dbReference type="NCBI Taxonomy" id="478820"/>
    <lineage>
        <taxon>Eukaryota</taxon>
        <taxon>Sar</taxon>
        <taxon>Stramenopiles</taxon>
        <taxon>Bigyra</taxon>
        <taxon>Opalozoa</taxon>
        <taxon>Opalinata</taxon>
        <taxon>Blastocystidae</taxon>
        <taxon>Blastocystis</taxon>
    </lineage>
</organism>
<comment type="caution">
    <text evidence="2">The sequence shown here is derived from an EMBL/GenBank/DDBJ whole genome shotgun (WGS) entry which is preliminary data.</text>
</comment>
<sequence length="164" mass="18941">MPTRYAPAGSTTEGYRYPAPGSRETAVVPTTEDTARYFKNDLIQHDTREMGRDIHVILSEEMKSLPRDVQEEYVTLYSLKGDNAKLFEHPNVPTKPGDLDLWTTETKDVVNDKLFEYWPEQIPHPFWELDAGKIVEDYEAKGLPPCPGKMYEWECPKEMESGLW</sequence>
<protein>
    <submittedName>
        <fullName evidence="2">Uncharacterized protein</fullName>
    </submittedName>
</protein>
<evidence type="ECO:0000313" key="2">
    <source>
        <dbReference type="EMBL" id="OAO12104.1"/>
    </source>
</evidence>
<gene>
    <name evidence="2" type="ORF">AV274_6239</name>
</gene>
<reference evidence="2 3" key="1">
    <citation type="submission" date="2016-05" db="EMBL/GenBank/DDBJ databases">
        <title>Nuclear genome of Blastocystis sp. subtype 1 NandII.</title>
        <authorList>
            <person name="Gentekaki E."/>
            <person name="Curtis B."/>
            <person name="Stairs C."/>
            <person name="Eme L."/>
            <person name="Herman E."/>
            <person name="Klimes V."/>
            <person name="Arias M.C."/>
            <person name="Elias M."/>
            <person name="Hilliou F."/>
            <person name="Klute M."/>
            <person name="Malik S.-B."/>
            <person name="Pightling A."/>
            <person name="Rachubinski R."/>
            <person name="Salas D."/>
            <person name="Schlacht A."/>
            <person name="Suga H."/>
            <person name="Archibald J."/>
            <person name="Ball S.G."/>
            <person name="Clark G."/>
            <person name="Dacks J."/>
            <person name="Van Der Giezen M."/>
            <person name="Tsaousis A."/>
            <person name="Roger A."/>
        </authorList>
    </citation>
    <scope>NUCLEOTIDE SEQUENCE [LARGE SCALE GENOMIC DNA]</scope>
    <source>
        <strain evidence="3">ATCC 50177 / NandII</strain>
    </source>
</reference>
<dbReference type="AlphaFoldDB" id="A0A196S7Z1"/>
<accession>A0A196S7Z1</accession>